<evidence type="ECO:0000256" key="1">
    <source>
        <dbReference type="ARBA" id="ARBA00004273"/>
    </source>
</evidence>
<dbReference type="InterPro" id="IPR019533">
    <property type="entry name" value="Peptidase_S26"/>
</dbReference>
<dbReference type="InterPro" id="IPR036286">
    <property type="entry name" value="LexA/Signal_pep-like_sf"/>
</dbReference>
<evidence type="ECO:0000256" key="5">
    <source>
        <dbReference type="ARBA" id="ARBA00023136"/>
    </source>
</evidence>
<dbReference type="STRING" id="5288.A0A5C5FUP3"/>
<evidence type="ECO:0000256" key="2">
    <source>
        <dbReference type="ARBA" id="ARBA00022792"/>
    </source>
</evidence>
<dbReference type="GO" id="GO:0006627">
    <property type="term" value="P:protein processing involved in protein targeting to mitochondrion"/>
    <property type="evidence" value="ECO:0007669"/>
    <property type="project" value="TreeGrafter"/>
</dbReference>
<keyword evidence="4" id="KW-0496">Mitochondrion</keyword>
<dbReference type="PANTHER" id="PTHR12383">
    <property type="entry name" value="PROTEASE FAMILY S26 MITOCHONDRIAL INNER MEMBRANE PROTEASE-RELATED"/>
    <property type="match status" value="1"/>
</dbReference>
<dbReference type="InterPro" id="IPR052064">
    <property type="entry name" value="Mito_IMP1_subunit"/>
</dbReference>
<comment type="similarity">
    <text evidence="6">Belongs to the peptidase S26 family. IMP1 subfamily.</text>
</comment>
<dbReference type="PROSITE" id="PS00760">
    <property type="entry name" value="SPASE_I_2"/>
    <property type="match status" value="1"/>
</dbReference>
<evidence type="ECO:0000256" key="8">
    <source>
        <dbReference type="SAM" id="MobiDB-lite"/>
    </source>
</evidence>
<name>A0A5C5FUP3_9BASI</name>
<evidence type="ECO:0000313" key="11">
    <source>
        <dbReference type="Proteomes" id="UP000311382"/>
    </source>
</evidence>
<reference evidence="10 11" key="1">
    <citation type="submission" date="2019-03" db="EMBL/GenBank/DDBJ databases">
        <title>Rhodosporidium diobovatum UCD-FST 08-225 genome sequencing, assembly, and annotation.</title>
        <authorList>
            <person name="Fakankun I.U."/>
            <person name="Fristensky B."/>
            <person name="Levin D.B."/>
        </authorList>
    </citation>
    <scope>NUCLEOTIDE SEQUENCE [LARGE SCALE GENOMIC DNA]</scope>
    <source>
        <strain evidence="10 11">UCD-FST 08-225</strain>
    </source>
</reference>
<dbReference type="InterPro" id="IPR000223">
    <property type="entry name" value="Pept_S26A_signal_pept_1"/>
</dbReference>
<dbReference type="GO" id="GO:0004252">
    <property type="term" value="F:serine-type endopeptidase activity"/>
    <property type="evidence" value="ECO:0007669"/>
    <property type="project" value="InterPro"/>
</dbReference>
<accession>A0A5C5FUP3</accession>
<feature type="domain" description="Peptidase S26" evidence="9">
    <location>
        <begin position="136"/>
        <end position="176"/>
    </location>
</feature>
<dbReference type="EMBL" id="SOZI01000062">
    <property type="protein sequence ID" value="TNY20607.1"/>
    <property type="molecule type" value="Genomic_DNA"/>
</dbReference>
<organism evidence="10 11">
    <name type="scientific">Rhodotorula diobovata</name>
    <dbReference type="NCBI Taxonomy" id="5288"/>
    <lineage>
        <taxon>Eukaryota</taxon>
        <taxon>Fungi</taxon>
        <taxon>Dikarya</taxon>
        <taxon>Basidiomycota</taxon>
        <taxon>Pucciniomycotina</taxon>
        <taxon>Microbotryomycetes</taxon>
        <taxon>Sporidiobolales</taxon>
        <taxon>Sporidiobolaceae</taxon>
        <taxon>Rhodotorula</taxon>
    </lineage>
</organism>
<dbReference type="Gene3D" id="2.10.109.10">
    <property type="entry name" value="Umud Fragment, subunit A"/>
    <property type="match status" value="1"/>
</dbReference>
<keyword evidence="3" id="KW-0378">Hydrolase</keyword>
<dbReference type="CDD" id="cd06530">
    <property type="entry name" value="S26_SPase_I"/>
    <property type="match status" value="1"/>
</dbReference>
<evidence type="ECO:0000259" key="9">
    <source>
        <dbReference type="Pfam" id="PF10502"/>
    </source>
</evidence>
<keyword evidence="5" id="KW-0472">Membrane</keyword>
<keyword evidence="2" id="KW-0999">Mitochondrion inner membrane</keyword>
<feature type="domain" description="Peptidase S26" evidence="9">
    <location>
        <begin position="61"/>
        <end position="125"/>
    </location>
</feature>
<dbReference type="AlphaFoldDB" id="A0A5C5FUP3"/>
<dbReference type="OrthoDB" id="308440at2759"/>
<evidence type="ECO:0000256" key="7">
    <source>
        <dbReference type="PIRSR" id="PIRSR600223-1"/>
    </source>
</evidence>
<dbReference type="Pfam" id="PF10502">
    <property type="entry name" value="Peptidase_S26"/>
    <property type="match status" value="2"/>
</dbReference>
<dbReference type="PANTHER" id="PTHR12383:SF16">
    <property type="entry name" value="MITOCHONDRIAL INNER MEMBRANE PROTEASE SUBUNIT 1"/>
    <property type="match status" value="1"/>
</dbReference>
<evidence type="ECO:0000256" key="6">
    <source>
        <dbReference type="ARBA" id="ARBA00038445"/>
    </source>
</evidence>
<feature type="region of interest" description="Disordered" evidence="8">
    <location>
        <begin position="179"/>
        <end position="216"/>
    </location>
</feature>
<dbReference type="InterPro" id="IPR019757">
    <property type="entry name" value="Pept_S26A_signal_pept_1_Lys-AS"/>
</dbReference>
<proteinExistence type="inferred from homology"/>
<comment type="subcellular location">
    <subcellularLocation>
        <location evidence="1">Mitochondrion inner membrane</location>
    </subcellularLocation>
</comment>
<feature type="active site" evidence="7">
    <location>
        <position position="112"/>
    </location>
</feature>
<comment type="caution">
    <text evidence="10">The sequence shown here is derived from an EMBL/GenBank/DDBJ whole genome shotgun (WGS) entry which is preliminary data.</text>
</comment>
<dbReference type="GO" id="GO:0042720">
    <property type="term" value="C:mitochondrial inner membrane peptidase complex"/>
    <property type="evidence" value="ECO:0007669"/>
    <property type="project" value="TreeGrafter"/>
</dbReference>
<evidence type="ECO:0000256" key="3">
    <source>
        <dbReference type="ARBA" id="ARBA00022801"/>
    </source>
</evidence>
<feature type="active site" evidence="7">
    <location>
        <position position="68"/>
    </location>
</feature>
<protein>
    <submittedName>
        <fullName evidence="10">Peptidase S24/S26A/S26B/S26C</fullName>
    </submittedName>
</protein>
<sequence length="234" mass="25394">MSTLQRFDQCVPSSPPASIRLTCPGTWPVRSPTWVDCAALVSSRRPFPAPTSQALTYPSPPLQCAGASMYPTLADSGTLVLHSRLALRLSPLSRGNLVTAVSPLDPSHQVLKRVIGLPGDTVCVDPSGERRLDGTQWCDVPRGHVWLAGDNQSNSTDSRDYGPVPIGLVRGKVVARVRRRGRRSRVPQASAEPLELTRRCGPTRTGSTRASTRSNDPRQVYPFLHVCLAELPQS</sequence>
<keyword evidence="11" id="KW-1185">Reference proteome</keyword>
<gene>
    <name evidence="10" type="ORF">DMC30DRAFT_352002</name>
</gene>
<dbReference type="GO" id="GO:0006465">
    <property type="term" value="P:signal peptide processing"/>
    <property type="evidence" value="ECO:0007669"/>
    <property type="project" value="InterPro"/>
</dbReference>
<evidence type="ECO:0000313" key="10">
    <source>
        <dbReference type="EMBL" id="TNY20607.1"/>
    </source>
</evidence>
<dbReference type="SUPFAM" id="SSF51306">
    <property type="entry name" value="LexA/Signal peptidase"/>
    <property type="match status" value="1"/>
</dbReference>
<evidence type="ECO:0000256" key="4">
    <source>
        <dbReference type="ARBA" id="ARBA00023128"/>
    </source>
</evidence>
<dbReference type="PRINTS" id="PR00727">
    <property type="entry name" value="LEADERPTASE"/>
</dbReference>
<feature type="compositionally biased region" description="Low complexity" evidence="8">
    <location>
        <begin position="203"/>
        <end position="214"/>
    </location>
</feature>
<dbReference type="Proteomes" id="UP000311382">
    <property type="component" value="Unassembled WGS sequence"/>
</dbReference>